<dbReference type="STRING" id="1450537.A0A395HU45"/>
<organism evidence="1 2">
    <name type="scientific">Aspergillus homomorphus (strain CBS 101889)</name>
    <dbReference type="NCBI Taxonomy" id="1450537"/>
    <lineage>
        <taxon>Eukaryota</taxon>
        <taxon>Fungi</taxon>
        <taxon>Dikarya</taxon>
        <taxon>Ascomycota</taxon>
        <taxon>Pezizomycotina</taxon>
        <taxon>Eurotiomycetes</taxon>
        <taxon>Eurotiomycetidae</taxon>
        <taxon>Eurotiales</taxon>
        <taxon>Aspergillaceae</taxon>
        <taxon>Aspergillus</taxon>
        <taxon>Aspergillus subgen. Circumdati</taxon>
    </lineage>
</organism>
<dbReference type="AlphaFoldDB" id="A0A395HU45"/>
<reference evidence="1 2" key="1">
    <citation type="submission" date="2018-02" db="EMBL/GenBank/DDBJ databases">
        <title>The genomes of Aspergillus section Nigri reveals drivers in fungal speciation.</title>
        <authorList>
            <consortium name="DOE Joint Genome Institute"/>
            <person name="Vesth T.C."/>
            <person name="Nybo J."/>
            <person name="Theobald S."/>
            <person name="Brandl J."/>
            <person name="Frisvad J.C."/>
            <person name="Nielsen K.F."/>
            <person name="Lyhne E.K."/>
            <person name="Kogle M.E."/>
            <person name="Kuo A."/>
            <person name="Riley R."/>
            <person name="Clum A."/>
            <person name="Nolan M."/>
            <person name="Lipzen A."/>
            <person name="Salamov A."/>
            <person name="Henrissat B."/>
            <person name="Wiebenga A."/>
            <person name="De vries R.P."/>
            <person name="Grigoriev I.V."/>
            <person name="Mortensen U.H."/>
            <person name="Andersen M.R."/>
            <person name="Baker S.E."/>
        </authorList>
    </citation>
    <scope>NUCLEOTIDE SEQUENCE [LARGE SCALE GENOMIC DNA]</scope>
    <source>
        <strain evidence="1 2">CBS 101889</strain>
    </source>
</reference>
<accession>A0A395HU45</accession>
<protein>
    <submittedName>
        <fullName evidence="1">Uncharacterized protein</fullName>
    </submittedName>
</protein>
<dbReference type="Proteomes" id="UP000248961">
    <property type="component" value="Unassembled WGS sequence"/>
</dbReference>
<dbReference type="RefSeq" id="XP_025550491.1">
    <property type="nucleotide sequence ID" value="XM_025697083.1"/>
</dbReference>
<dbReference type="GeneID" id="37201372"/>
<sequence>MGCILLGVEYCDSQHGHGPIQLRGRQALLVCNRLLLDDCMLCTPEHHSDSVLLPAAKTLTVNEVGSIVGLCDLLLAAQEQNEFEGNYQGRLVTMPSQQAILFGIILLVSNVGAAIVSAGGVGGGCGAGKYCNL</sequence>
<proteinExistence type="predicted"/>
<evidence type="ECO:0000313" key="1">
    <source>
        <dbReference type="EMBL" id="RAL11337.1"/>
    </source>
</evidence>
<gene>
    <name evidence="1" type="ORF">BO97DRAFT_425651</name>
</gene>
<dbReference type="EMBL" id="KZ824289">
    <property type="protein sequence ID" value="RAL11337.1"/>
    <property type="molecule type" value="Genomic_DNA"/>
</dbReference>
<name>A0A395HU45_ASPHC</name>
<keyword evidence="2" id="KW-1185">Reference proteome</keyword>
<dbReference type="VEuPathDB" id="FungiDB:BO97DRAFT_425651"/>
<evidence type="ECO:0000313" key="2">
    <source>
        <dbReference type="Proteomes" id="UP000248961"/>
    </source>
</evidence>